<dbReference type="PANTHER" id="PTHR35567">
    <property type="entry name" value="MALATE DEHYDROGENASE (AFU_ORTHOLOGUE AFUA_2G13800)"/>
    <property type="match status" value="1"/>
</dbReference>
<evidence type="ECO:0000313" key="4">
    <source>
        <dbReference type="Proteomes" id="UP000635477"/>
    </source>
</evidence>
<keyword evidence="4" id="KW-1185">Reference proteome</keyword>
<dbReference type="EMBL" id="JABEYC010000418">
    <property type="protein sequence ID" value="KAF4977777.1"/>
    <property type="molecule type" value="Genomic_DNA"/>
</dbReference>
<gene>
    <name evidence="3" type="ORF">FZEAL_5743</name>
</gene>
<evidence type="ECO:0000256" key="1">
    <source>
        <dbReference type="SAM" id="MobiDB-lite"/>
    </source>
</evidence>
<organism evidence="3 4">
    <name type="scientific">Fusarium zealandicum</name>
    <dbReference type="NCBI Taxonomy" id="1053134"/>
    <lineage>
        <taxon>Eukaryota</taxon>
        <taxon>Fungi</taxon>
        <taxon>Dikarya</taxon>
        <taxon>Ascomycota</taxon>
        <taxon>Pezizomycotina</taxon>
        <taxon>Sordariomycetes</taxon>
        <taxon>Hypocreomycetidae</taxon>
        <taxon>Hypocreales</taxon>
        <taxon>Nectriaceae</taxon>
        <taxon>Fusarium</taxon>
        <taxon>Fusarium staphyleae species complex</taxon>
    </lineage>
</organism>
<feature type="region of interest" description="Disordered" evidence="1">
    <location>
        <begin position="25"/>
        <end position="53"/>
    </location>
</feature>
<dbReference type="InterPro" id="IPR021851">
    <property type="entry name" value="DUF3455"/>
</dbReference>
<dbReference type="OrthoDB" id="1859733at2759"/>
<evidence type="ECO:0008006" key="5">
    <source>
        <dbReference type="Google" id="ProtNLM"/>
    </source>
</evidence>
<dbReference type="Proteomes" id="UP000635477">
    <property type="component" value="Unassembled WGS sequence"/>
</dbReference>
<name>A0A8H4UJ22_9HYPO</name>
<dbReference type="AlphaFoldDB" id="A0A8H4UJ22"/>
<feature type="compositionally biased region" description="Polar residues" evidence="1">
    <location>
        <begin position="25"/>
        <end position="34"/>
    </location>
</feature>
<accession>A0A8H4UJ22</accession>
<proteinExistence type="predicted"/>
<feature type="signal peptide" evidence="2">
    <location>
        <begin position="1"/>
        <end position="17"/>
    </location>
</feature>
<evidence type="ECO:0000313" key="3">
    <source>
        <dbReference type="EMBL" id="KAF4977777.1"/>
    </source>
</evidence>
<reference evidence="3" key="1">
    <citation type="journal article" date="2020" name="BMC Genomics">
        <title>Correction to: Identification and distribution of gene clusters required for synthesis of sphingolipid metabolism inhibitors in diverse species of the filamentous fungus Fusarium.</title>
        <authorList>
            <person name="Kim H.S."/>
            <person name="Lohmar J.M."/>
            <person name="Busman M."/>
            <person name="Brown D.W."/>
            <person name="Naumann T.A."/>
            <person name="Divon H.H."/>
            <person name="Lysoe E."/>
            <person name="Uhlig S."/>
            <person name="Proctor R.H."/>
        </authorList>
    </citation>
    <scope>NUCLEOTIDE SEQUENCE</scope>
    <source>
        <strain evidence="3">NRRL 22465</strain>
    </source>
</reference>
<sequence length="249" mass="25634">MLTNSLFVLASAALALASPLRSYGNSGPGCTSPTRPTPVLPVNGGATELSTPPSGTTLKHIALGFGIQNYTCAEAGSKPAAAGAVAMLYDITNLYPSQRRASMDSDAWASLTATALSSHKVPLNMNDNGIGASSTNPFPAAAPLKLQGYSKIPFIGHHYFNANGIPTFDLLKDNQLLLAKKLEGIKAPASASAGPDGTGAVDWLYLGDAGGSYGVNSVYRVFTAGGSSHGCNAQGSDSTSYTAMYWFYG</sequence>
<dbReference type="PANTHER" id="PTHR35567:SF3">
    <property type="entry name" value="MALATE DEHYDROGENASE"/>
    <property type="match status" value="1"/>
</dbReference>
<protein>
    <recommendedName>
        <fullName evidence="5">Malate dehydrogenase</fullName>
    </recommendedName>
</protein>
<keyword evidence="2" id="KW-0732">Signal</keyword>
<dbReference type="Pfam" id="PF11937">
    <property type="entry name" value="DUF3455"/>
    <property type="match status" value="1"/>
</dbReference>
<comment type="caution">
    <text evidence="3">The sequence shown here is derived from an EMBL/GenBank/DDBJ whole genome shotgun (WGS) entry which is preliminary data.</text>
</comment>
<feature type="chain" id="PRO_5034331385" description="Malate dehydrogenase" evidence="2">
    <location>
        <begin position="18"/>
        <end position="249"/>
    </location>
</feature>
<reference evidence="3" key="2">
    <citation type="submission" date="2020-05" db="EMBL/GenBank/DDBJ databases">
        <authorList>
            <person name="Kim H.-S."/>
            <person name="Proctor R.H."/>
            <person name="Brown D.W."/>
        </authorList>
    </citation>
    <scope>NUCLEOTIDE SEQUENCE</scope>
    <source>
        <strain evidence="3">NRRL 22465</strain>
    </source>
</reference>
<evidence type="ECO:0000256" key="2">
    <source>
        <dbReference type="SAM" id="SignalP"/>
    </source>
</evidence>